<dbReference type="PANTHER" id="PTHR24291">
    <property type="entry name" value="CYTOCHROME P450 FAMILY 4"/>
    <property type="match status" value="1"/>
</dbReference>
<evidence type="ECO:0000256" key="8">
    <source>
        <dbReference type="SAM" id="MobiDB-lite"/>
    </source>
</evidence>
<dbReference type="InterPro" id="IPR036396">
    <property type="entry name" value="Cyt_P450_sf"/>
</dbReference>
<reference evidence="9" key="2">
    <citation type="journal article" date="2023" name="ISME Commun">
        <title>Characterization of a bloom-associated alphaproteobacterial lineage, 'Candidatus Phycosocius': insights into freshwater algal-bacterial interactions.</title>
        <authorList>
            <person name="Tanabe Y."/>
            <person name="Yamaguchi H."/>
            <person name="Yoshida M."/>
            <person name="Kai A."/>
            <person name="Okazaki Y."/>
        </authorList>
    </citation>
    <scope>NUCLEOTIDE SEQUENCE</scope>
    <source>
        <strain evidence="9">BOTRYCO-1</strain>
    </source>
</reference>
<name>A0ABQ4PUA4_9PROT</name>
<evidence type="ECO:0000256" key="4">
    <source>
        <dbReference type="ARBA" id="ARBA00023002"/>
    </source>
</evidence>
<dbReference type="PRINTS" id="PR00463">
    <property type="entry name" value="EP450I"/>
</dbReference>
<dbReference type="SUPFAM" id="SSF48264">
    <property type="entry name" value="Cytochrome P450"/>
    <property type="match status" value="1"/>
</dbReference>
<protein>
    <submittedName>
        <fullName evidence="9">Cytochrome P450</fullName>
    </submittedName>
</protein>
<evidence type="ECO:0000256" key="1">
    <source>
        <dbReference type="ARBA" id="ARBA00010617"/>
    </source>
</evidence>
<dbReference type="Pfam" id="PF00067">
    <property type="entry name" value="p450"/>
    <property type="match status" value="1"/>
</dbReference>
<dbReference type="InterPro" id="IPR001128">
    <property type="entry name" value="Cyt_P450"/>
</dbReference>
<evidence type="ECO:0000313" key="10">
    <source>
        <dbReference type="Proteomes" id="UP001161064"/>
    </source>
</evidence>
<dbReference type="InterPro" id="IPR050196">
    <property type="entry name" value="Cytochrome_P450_Monoox"/>
</dbReference>
<comment type="caution">
    <text evidence="9">The sequence shown here is derived from an EMBL/GenBank/DDBJ whole genome shotgun (WGS) entry which is preliminary data.</text>
</comment>
<keyword evidence="2 7" id="KW-0349">Heme</keyword>
<evidence type="ECO:0000313" key="9">
    <source>
        <dbReference type="EMBL" id="GIU66567.1"/>
    </source>
</evidence>
<comment type="similarity">
    <text evidence="1 7">Belongs to the cytochrome P450 family.</text>
</comment>
<dbReference type="InterPro" id="IPR017972">
    <property type="entry name" value="Cyt_P450_CS"/>
</dbReference>
<dbReference type="RefSeq" id="WP_284359135.1">
    <property type="nucleotide sequence ID" value="NZ_BPFZ01000003.1"/>
</dbReference>
<evidence type="ECO:0000256" key="7">
    <source>
        <dbReference type="RuleBase" id="RU000461"/>
    </source>
</evidence>
<gene>
    <name evidence="9" type="ORF">PsB1_0721</name>
</gene>
<evidence type="ECO:0000256" key="3">
    <source>
        <dbReference type="ARBA" id="ARBA00022723"/>
    </source>
</evidence>
<accession>A0ABQ4PUA4</accession>
<dbReference type="PANTHER" id="PTHR24291:SF50">
    <property type="entry name" value="BIFUNCTIONAL ALBAFLAVENONE MONOOXYGENASE_TERPENE SYNTHASE"/>
    <property type="match status" value="1"/>
</dbReference>
<dbReference type="Gene3D" id="1.10.630.10">
    <property type="entry name" value="Cytochrome P450"/>
    <property type="match status" value="1"/>
</dbReference>
<dbReference type="PRINTS" id="PR00385">
    <property type="entry name" value="P450"/>
</dbReference>
<dbReference type="Proteomes" id="UP001161064">
    <property type="component" value="Unassembled WGS sequence"/>
</dbReference>
<keyword evidence="3 7" id="KW-0479">Metal-binding</keyword>
<sequence length="465" mass="51823">MLEPEPVHKGSSPYCPPRPAPLGPMSSLVRVIRQGDGDLLSLMPADAYRLPMGPLGYSRRSIQIINDPELTKPILADPNDLFPKNDLMVGALAPLVGNSMFVSSGDLWRRQRRMIDPAFSHIRLAKAFPDMVGAIHDFEARLASASAAAQPISLDLAMGQLTADIICRTVFSTSLANETARDVYDSFAFFERSVAHVELTRLIFGKPFEEIPQRRDVLQACENIRGHIGRLLDTHVAKGAKFDDIATAIIAARDLDTHERFSREELIDQLGVFFLAGHETTASALTWAFFIAAMMPEVAERIRQEVQEVAGTGEIGFDHIKRLTYTKNVFKETLRLYPPITFIPRVAAEDTLIGGKKIKRGTMVMIAPWAIHRHQLLWLDPDVFDPDRFSSSREQEIVPGSYLPFGAGPRVCVGAAFATTEATLILAYILRTYQLVVRQPEQIRPVARLTTRPAQEIFVDVVKRI</sequence>
<organism evidence="9 10">
    <name type="scientific">Candidatus Phycosocius spiralis</name>
    <dbReference type="NCBI Taxonomy" id="2815099"/>
    <lineage>
        <taxon>Bacteria</taxon>
        <taxon>Pseudomonadati</taxon>
        <taxon>Pseudomonadota</taxon>
        <taxon>Alphaproteobacteria</taxon>
        <taxon>Caulobacterales</taxon>
        <taxon>Caulobacterales incertae sedis</taxon>
        <taxon>Candidatus Phycosocius</taxon>
    </lineage>
</organism>
<keyword evidence="6 7" id="KW-0503">Monooxygenase</keyword>
<proteinExistence type="inferred from homology"/>
<evidence type="ECO:0000256" key="2">
    <source>
        <dbReference type="ARBA" id="ARBA00022617"/>
    </source>
</evidence>
<dbReference type="InterPro" id="IPR002401">
    <property type="entry name" value="Cyt_P450_E_grp-I"/>
</dbReference>
<dbReference type="EMBL" id="BPFZ01000003">
    <property type="protein sequence ID" value="GIU66567.1"/>
    <property type="molecule type" value="Genomic_DNA"/>
</dbReference>
<keyword evidence="10" id="KW-1185">Reference proteome</keyword>
<feature type="region of interest" description="Disordered" evidence="8">
    <location>
        <begin position="1"/>
        <end position="20"/>
    </location>
</feature>
<reference evidence="9" key="1">
    <citation type="submission" date="2021-05" db="EMBL/GenBank/DDBJ databases">
        <authorList>
            <person name="Tanabe Y."/>
        </authorList>
    </citation>
    <scope>NUCLEOTIDE SEQUENCE</scope>
    <source>
        <strain evidence="9">BOTRYCO-1</strain>
    </source>
</reference>
<keyword evidence="5 7" id="KW-0408">Iron</keyword>
<dbReference type="PROSITE" id="PS00086">
    <property type="entry name" value="CYTOCHROME_P450"/>
    <property type="match status" value="1"/>
</dbReference>
<evidence type="ECO:0000256" key="6">
    <source>
        <dbReference type="ARBA" id="ARBA00023033"/>
    </source>
</evidence>
<keyword evidence="4 7" id="KW-0560">Oxidoreductase</keyword>
<evidence type="ECO:0000256" key="5">
    <source>
        <dbReference type="ARBA" id="ARBA00023004"/>
    </source>
</evidence>